<organism evidence="1 2">
    <name type="scientific">Rhodofomes roseus</name>
    <dbReference type="NCBI Taxonomy" id="34475"/>
    <lineage>
        <taxon>Eukaryota</taxon>
        <taxon>Fungi</taxon>
        <taxon>Dikarya</taxon>
        <taxon>Basidiomycota</taxon>
        <taxon>Agaricomycotina</taxon>
        <taxon>Agaricomycetes</taxon>
        <taxon>Polyporales</taxon>
        <taxon>Rhodofomes</taxon>
    </lineage>
</organism>
<name>A0ABQ8KTL4_9APHY</name>
<dbReference type="InterPro" id="IPR032675">
    <property type="entry name" value="LRR_dom_sf"/>
</dbReference>
<dbReference type="SUPFAM" id="SSF52047">
    <property type="entry name" value="RNI-like"/>
    <property type="match status" value="1"/>
</dbReference>
<sequence length="585" mass="65915">MRPKTYAAYLPHRTPSTSVIPSNMPAHRALVISDILFAISEALRSDGPDRKQMRQGRVALAQVARVCRAFAEPATSALWSHIDNIGPLLALFSCSRKLCCPPRQPGLASNDGSDCTGARLMPEDWDDEYVAHAAQPLPRFLWVISGEITDEEWSRFQHLLAYIRRCYDDDRSASGICVHPTALTQFHRRNEGRPLLPNVVEFCWKQWSLNDTSLLTLLPPSLRVLDLNFSSFLWYNNTFTNPDVRAKQAQTLHRLLQDICSRGDNLESIVLRGHVEPRLLDPLNNLPNLRRLDMSRCPGLSASNRILSQTFTQLRRLRRLRHLSIDVQGVYAEVMHMGYLGDFPQLQSLYLEADMLGAIQTLTAMNLPHVQVLTISLGGRTEFTVDQLSAELSALRLPERLPHLSFLTVRGVLVQNEEEDSVVHVLRPLFGLRELESLEMTMHCVQGPLLGLADEDVCIIAQSWLRLADFLVDTTPLSYQSYMGSQIPRPSVTALVHFARHCPQLQNLTLPTFKGGVLPVLPTITPHGLRTLSITQTLDVMVDAEENLARQLHTVFPKLLPVASPEACLKWHNIMERLDEIRQGS</sequence>
<dbReference type="Gene3D" id="3.80.10.10">
    <property type="entry name" value="Ribonuclease Inhibitor"/>
    <property type="match status" value="1"/>
</dbReference>
<evidence type="ECO:0000313" key="2">
    <source>
        <dbReference type="Proteomes" id="UP000814176"/>
    </source>
</evidence>
<dbReference type="RefSeq" id="XP_047783467.1">
    <property type="nucleotide sequence ID" value="XM_047916971.1"/>
</dbReference>
<protein>
    <recommendedName>
        <fullName evidence="3">F-box domain-containing protein</fullName>
    </recommendedName>
</protein>
<gene>
    <name evidence="1" type="ORF">C8Q71DRAFT_202691</name>
</gene>
<comment type="caution">
    <text evidence="1">The sequence shown here is derived from an EMBL/GenBank/DDBJ whole genome shotgun (WGS) entry which is preliminary data.</text>
</comment>
<evidence type="ECO:0008006" key="3">
    <source>
        <dbReference type="Google" id="ProtNLM"/>
    </source>
</evidence>
<dbReference type="Proteomes" id="UP000814176">
    <property type="component" value="Unassembled WGS sequence"/>
</dbReference>
<keyword evidence="2" id="KW-1185">Reference proteome</keyword>
<reference evidence="1 2" key="1">
    <citation type="journal article" date="2021" name="Environ. Microbiol.">
        <title>Gene family expansions and transcriptome signatures uncover fungal adaptations to wood decay.</title>
        <authorList>
            <person name="Hage H."/>
            <person name="Miyauchi S."/>
            <person name="Viragh M."/>
            <person name="Drula E."/>
            <person name="Min B."/>
            <person name="Chaduli D."/>
            <person name="Navarro D."/>
            <person name="Favel A."/>
            <person name="Norest M."/>
            <person name="Lesage-Meessen L."/>
            <person name="Balint B."/>
            <person name="Merenyi Z."/>
            <person name="de Eugenio L."/>
            <person name="Morin E."/>
            <person name="Martinez A.T."/>
            <person name="Baldrian P."/>
            <person name="Stursova M."/>
            <person name="Martinez M.J."/>
            <person name="Novotny C."/>
            <person name="Magnuson J.K."/>
            <person name="Spatafora J.W."/>
            <person name="Maurice S."/>
            <person name="Pangilinan J."/>
            <person name="Andreopoulos W."/>
            <person name="LaButti K."/>
            <person name="Hundley H."/>
            <person name="Na H."/>
            <person name="Kuo A."/>
            <person name="Barry K."/>
            <person name="Lipzen A."/>
            <person name="Henrissat B."/>
            <person name="Riley R."/>
            <person name="Ahrendt S."/>
            <person name="Nagy L.G."/>
            <person name="Grigoriev I.V."/>
            <person name="Martin F."/>
            <person name="Rosso M.N."/>
        </authorList>
    </citation>
    <scope>NUCLEOTIDE SEQUENCE [LARGE SCALE GENOMIC DNA]</scope>
    <source>
        <strain evidence="1 2">CIRM-BRFM 1785</strain>
    </source>
</reference>
<accession>A0ABQ8KTL4</accession>
<evidence type="ECO:0000313" key="1">
    <source>
        <dbReference type="EMBL" id="KAH9842420.1"/>
    </source>
</evidence>
<proteinExistence type="predicted"/>
<dbReference type="GeneID" id="71997703"/>
<dbReference type="EMBL" id="JADCUA010000002">
    <property type="protein sequence ID" value="KAH9842420.1"/>
    <property type="molecule type" value="Genomic_DNA"/>
</dbReference>